<dbReference type="Pfam" id="PF03470">
    <property type="entry name" value="zf-XS"/>
    <property type="match status" value="1"/>
</dbReference>
<protein>
    <submittedName>
        <fullName evidence="7">BnaC05g12130D protein</fullName>
    </submittedName>
</protein>
<feature type="domain" description="Factor of DNA methylation 1-5/IDN2" evidence="5">
    <location>
        <begin position="853"/>
        <end position="1003"/>
    </location>
</feature>
<name>A0A078H3Y0_BRANA</name>
<dbReference type="GO" id="GO:0080188">
    <property type="term" value="P:gene silencing by siRNA-directed DNA methylation"/>
    <property type="evidence" value="ECO:0007669"/>
    <property type="project" value="InterPro"/>
</dbReference>
<accession>A0A078H3Y0</accession>
<evidence type="ECO:0000259" key="5">
    <source>
        <dbReference type="Pfam" id="PF03469"/>
    </source>
</evidence>
<feature type="domain" description="Zinc finger-XS" evidence="6">
    <location>
        <begin position="390"/>
        <end position="432"/>
    </location>
</feature>
<keyword evidence="1 3" id="KW-0175">Coiled coil</keyword>
<dbReference type="STRING" id="3708.A0A078H3Y0"/>
<evidence type="ECO:0000256" key="2">
    <source>
        <dbReference type="ARBA" id="ARBA00023158"/>
    </source>
</evidence>
<dbReference type="Pfam" id="PF03469">
    <property type="entry name" value="XH"/>
    <property type="match status" value="1"/>
</dbReference>
<evidence type="ECO:0000256" key="1">
    <source>
        <dbReference type="ARBA" id="ARBA00023054"/>
    </source>
</evidence>
<organism evidence="7 8">
    <name type="scientific">Brassica napus</name>
    <name type="common">Rape</name>
    <dbReference type="NCBI Taxonomy" id="3708"/>
    <lineage>
        <taxon>Eukaryota</taxon>
        <taxon>Viridiplantae</taxon>
        <taxon>Streptophyta</taxon>
        <taxon>Embryophyta</taxon>
        <taxon>Tracheophyta</taxon>
        <taxon>Spermatophyta</taxon>
        <taxon>Magnoliopsida</taxon>
        <taxon>eudicotyledons</taxon>
        <taxon>Gunneridae</taxon>
        <taxon>Pentapetalae</taxon>
        <taxon>rosids</taxon>
        <taxon>malvids</taxon>
        <taxon>Brassicales</taxon>
        <taxon>Brassicaceae</taxon>
        <taxon>Brassiceae</taxon>
        <taxon>Brassica</taxon>
    </lineage>
</organism>
<keyword evidence="8" id="KW-1185">Reference proteome</keyword>
<gene>
    <name evidence="7" type="primary">BnaC05g12130D</name>
    <name evidence="7" type="ORF">GSBRNA2T00054216001</name>
</gene>
<dbReference type="PANTHER" id="PTHR21596">
    <property type="entry name" value="RIBONUCLEASE P SUBUNIT P38"/>
    <property type="match status" value="1"/>
</dbReference>
<dbReference type="Gramene" id="CDY33370">
    <property type="protein sequence ID" value="CDY33370"/>
    <property type="gene ID" value="GSBRNA2T00054216001"/>
</dbReference>
<dbReference type="InterPro" id="IPR005380">
    <property type="entry name" value="XS_domain"/>
</dbReference>
<dbReference type="InterPro" id="IPR005381">
    <property type="entry name" value="Znf-XS_domain"/>
</dbReference>
<feature type="domain" description="XS" evidence="4">
    <location>
        <begin position="465"/>
        <end position="574"/>
    </location>
</feature>
<sequence length="1005" mass="113288">MKEIQLLEHLRILTATVEDVMILRSIQEVDRVIRSLCLSNMSAPVVVLNTIALGRLERFTIWNSKISEIKIECESNGTLQCPNSPGFKQLSAVHVVRLEGPSSIEEILNREKGMSIINAHPNIVVVPFEKLELLRASDLDELRSICWSPLDVPNLRQFYSQGCPNLPEANTECFRHAKKMETTLFNDGGEDPWLAPDKFYHVIFCFTISLLFSTLASLSRYSFLRRHSIWIGSAFSLAAGAAKEAADQFGIFPSAGASARDAVADSVGVVIAALLLFLWKSRRSRPDPDKISLFILEIIDKHRTAQTVIGSGEQSPLFPIGAFAHKSLVGFLASHSPLLLASSPTQVKMAVSSDEESEISESEIDDYSETPYLLLQNGKYKVKVNGTLRCPFCSNKKKQDYKYKELMAHASGVSKGSASRSAKQKANHLALARYLQNELAGDAEPLPRPPPVPPQLNESEAKPGEVYVWPWMGIIISPLNETDDKEALLDPACWLKELSRFKPVEVHAFWVEQGLTVGVVAKFNSDWSGFASATELEKEFESIGCSKKEWMEKRGGDSVSKKAYGWCARAEDYHSEGPIGEYLSKEGKLRTVSDISQEKAQDRNSVLEQLSDIIAMTNEDLNKVQYSYNKTAMSLKRVLDEKKTLHEAYANETKKMQQMSILSIQKILNDKERLSNELEKKMQKLSEWSKALDKKEALTELERQKLDEEKKKNDAMNISLQLASHEQKKADESVLRLVEEHKRQKEEALSKILQLETQLDTKQTLEMEIQELKGKLQVMKHLGDDDDEAVKQKMKEMNDELEDKKSELEGLEQMNSALMTKERQSNDEIQAARKKLIAGLTGLLGAETDIGVKRMGELDEKPFLNVCKKRFSEDEATVEAATLCSTWQENLKDSSWQPFKREGTGDKAKACSLSHCLLPLSELNMLEKPEVVDEDDEQLKKLKGEWGEEVHNAVKTALEEMNEYNASGRYTTSELWNFKVGRKATLKEVINFISNDIKTVKRKRT</sequence>
<dbReference type="PANTHER" id="PTHR21596:SF3">
    <property type="entry name" value="FACTOR OF DNA METHYLATION 1-RELATED"/>
    <property type="match status" value="1"/>
</dbReference>
<evidence type="ECO:0000259" key="4">
    <source>
        <dbReference type="Pfam" id="PF03468"/>
    </source>
</evidence>
<dbReference type="Gene3D" id="3.30.70.2890">
    <property type="entry name" value="XS domain"/>
    <property type="match status" value="1"/>
</dbReference>
<evidence type="ECO:0000313" key="8">
    <source>
        <dbReference type="Proteomes" id="UP000028999"/>
    </source>
</evidence>
<dbReference type="Pfam" id="PF03468">
    <property type="entry name" value="XS"/>
    <property type="match status" value="1"/>
</dbReference>
<dbReference type="EMBL" id="LK032312">
    <property type="protein sequence ID" value="CDY33370.1"/>
    <property type="molecule type" value="Genomic_DNA"/>
</dbReference>
<evidence type="ECO:0000313" key="7">
    <source>
        <dbReference type="EMBL" id="CDY33370.1"/>
    </source>
</evidence>
<dbReference type="PaxDb" id="3708-A0A078H3Y0"/>
<reference evidence="7 8" key="1">
    <citation type="journal article" date="2014" name="Science">
        <title>Plant genetics. Early allopolyploid evolution in the post-Neolithic Brassica napus oilseed genome.</title>
        <authorList>
            <person name="Chalhoub B."/>
            <person name="Denoeud F."/>
            <person name="Liu S."/>
            <person name="Parkin I.A."/>
            <person name="Tang H."/>
            <person name="Wang X."/>
            <person name="Chiquet J."/>
            <person name="Belcram H."/>
            <person name="Tong C."/>
            <person name="Samans B."/>
            <person name="Correa M."/>
            <person name="Da Silva C."/>
            <person name="Just J."/>
            <person name="Falentin C."/>
            <person name="Koh C.S."/>
            <person name="Le Clainche I."/>
            <person name="Bernard M."/>
            <person name="Bento P."/>
            <person name="Noel B."/>
            <person name="Labadie K."/>
            <person name="Alberti A."/>
            <person name="Charles M."/>
            <person name="Arnaud D."/>
            <person name="Guo H."/>
            <person name="Daviaud C."/>
            <person name="Alamery S."/>
            <person name="Jabbari K."/>
            <person name="Zhao M."/>
            <person name="Edger P.P."/>
            <person name="Chelaifa H."/>
            <person name="Tack D."/>
            <person name="Lassalle G."/>
            <person name="Mestiri I."/>
            <person name="Schnel N."/>
            <person name="Le Paslier M.C."/>
            <person name="Fan G."/>
            <person name="Renault V."/>
            <person name="Bayer P.E."/>
            <person name="Golicz A.A."/>
            <person name="Manoli S."/>
            <person name="Lee T.H."/>
            <person name="Thi V.H."/>
            <person name="Chalabi S."/>
            <person name="Hu Q."/>
            <person name="Fan C."/>
            <person name="Tollenaere R."/>
            <person name="Lu Y."/>
            <person name="Battail C."/>
            <person name="Shen J."/>
            <person name="Sidebottom C.H."/>
            <person name="Wang X."/>
            <person name="Canaguier A."/>
            <person name="Chauveau A."/>
            <person name="Berard A."/>
            <person name="Deniot G."/>
            <person name="Guan M."/>
            <person name="Liu Z."/>
            <person name="Sun F."/>
            <person name="Lim Y.P."/>
            <person name="Lyons E."/>
            <person name="Town C.D."/>
            <person name="Bancroft I."/>
            <person name="Wang X."/>
            <person name="Meng J."/>
            <person name="Ma J."/>
            <person name="Pires J.C."/>
            <person name="King G.J."/>
            <person name="Brunel D."/>
            <person name="Delourme R."/>
            <person name="Renard M."/>
            <person name="Aury J.M."/>
            <person name="Adams K.L."/>
            <person name="Batley J."/>
            <person name="Snowdon R.J."/>
            <person name="Tost J."/>
            <person name="Edwards D."/>
            <person name="Zhou Y."/>
            <person name="Hua W."/>
            <person name="Sharpe A.G."/>
            <person name="Paterson A.H."/>
            <person name="Guan C."/>
            <person name="Wincker P."/>
        </authorList>
    </citation>
    <scope>NUCLEOTIDE SEQUENCE [LARGE SCALE GENOMIC DNA]</scope>
    <source>
        <strain evidence="8">cv. Darmor-bzh</strain>
    </source>
</reference>
<dbReference type="InterPro" id="IPR045177">
    <property type="entry name" value="FDM1-5/IDN2"/>
</dbReference>
<dbReference type="AlphaFoldDB" id="A0A078H3Y0"/>
<dbReference type="InterPro" id="IPR005379">
    <property type="entry name" value="FDM1-5/IDN2_XH"/>
</dbReference>
<feature type="coiled-coil region" evidence="3">
    <location>
        <begin position="664"/>
        <end position="821"/>
    </location>
</feature>
<proteinExistence type="predicted"/>
<dbReference type="Proteomes" id="UP000028999">
    <property type="component" value="Unassembled WGS sequence"/>
</dbReference>
<keyword evidence="2" id="KW-0943">RNA-mediated gene silencing</keyword>
<dbReference type="CDD" id="cd12266">
    <property type="entry name" value="RRM_like_XS"/>
    <property type="match status" value="1"/>
</dbReference>
<evidence type="ECO:0000259" key="6">
    <source>
        <dbReference type="Pfam" id="PF03470"/>
    </source>
</evidence>
<dbReference type="InterPro" id="IPR038588">
    <property type="entry name" value="XS_domain_sf"/>
</dbReference>
<evidence type="ECO:0000256" key="3">
    <source>
        <dbReference type="SAM" id="Coils"/>
    </source>
</evidence>